<reference evidence="1 2" key="1">
    <citation type="journal article" date="2007" name="Virology">
        <title>Sequence and annotation of the 369-kb NY-2A and the 345-kb AR158 viruses that infect Chlorella NC64A.</title>
        <authorList>
            <person name="Fitzgerald L.A."/>
            <person name="Graves M.V."/>
            <person name="Li X."/>
            <person name="Feldblyum T."/>
            <person name="Nierman W.C."/>
            <person name="Van Etten J.L."/>
        </authorList>
    </citation>
    <scope>NUCLEOTIDE SEQUENCE [LARGE SCALE GENOMIC DNA]</scope>
    <source>
        <strain evidence="1 2">NY-2A</strain>
    </source>
</reference>
<sequence>MFLHIYSRCDILSASRRCHASRGSRRMRARLSSWKVSSIRPGHTRGNIVFRVRVVFWRDMEHCRILDIFYRRR</sequence>
<gene>
    <name evidence="1" type="primary">b690R</name>
    <name evidence="1" type="ORF">NY2A_b690R</name>
</gene>
<dbReference type="Proteomes" id="UP000202419">
    <property type="component" value="Segment"/>
</dbReference>
<evidence type="ECO:0000313" key="1">
    <source>
        <dbReference type="EMBL" id="ABT15089.1"/>
    </source>
</evidence>
<accession>A7IXL5</accession>
<organism evidence="1 2">
    <name type="scientific">Paramecium bursaria Chlorella virus NY2A</name>
    <name type="common">PBCV-NY2A</name>
    <dbReference type="NCBI Taxonomy" id="46021"/>
    <lineage>
        <taxon>Viruses</taxon>
        <taxon>Varidnaviria</taxon>
        <taxon>Bamfordvirae</taxon>
        <taxon>Nucleocytoviricota</taxon>
        <taxon>Megaviricetes</taxon>
        <taxon>Algavirales</taxon>
        <taxon>Phycodnaviridae</taxon>
        <taxon>Chlorovirus</taxon>
        <taxon>Chlorovirus americanus</taxon>
    </lineage>
</organism>
<dbReference type="RefSeq" id="YP_001497886.1">
    <property type="nucleotide sequence ID" value="NC_009898.1"/>
</dbReference>
<evidence type="ECO:0000313" key="2">
    <source>
        <dbReference type="Proteomes" id="UP000202419"/>
    </source>
</evidence>
<dbReference type="KEGG" id="vg:5658718"/>
<dbReference type="GeneID" id="5658718"/>
<proteinExistence type="predicted"/>
<dbReference type="EMBL" id="DQ491002">
    <property type="protein sequence ID" value="ABT15089.1"/>
    <property type="molecule type" value="Genomic_DNA"/>
</dbReference>
<protein>
    <submittedName>
        <fullName evidence="1">Uncharacterized protein b690R</fullName>
    </submittedName>
</protein>
<keyword evidence="2" id="KW-1185">Reference proteome</keyword>
<organismHost>
    <name type="scientific">Chlorella</name>
    <dbReference type="NCBI Taxonomy" id="3071"/>
</organismHost>
<name>A7IXL5_PBCVN</name>